<evidence type="ECO:0000313" key="1">
    <source>
        <dbReference type="EMBL" id="KYQ88936.1"/>
    </source>
</evidence>
<evidence type="ECO:0000313" key="2">
    <source>
        <dbReference type="Proteomes" id="UP000076078"/>
    </source>
</evidence>
<dbReference type="FunCoup" id="A0A151Z4Q5">
    <property type="interactions" value="13"/>
</dbReference>
<dbReference type="EMBL" id="LODT01000046">
    <property type="protein sequence ID" value="KYQ88936.1"/>
    <property type="molecule type" value="Genomic_DNA"/>
</dbReference>
<reference evidence="1 2" key="1">
    <citation type="submission" date="2015-12" db="EMBL/GenBank/DDBJ databases">
        <title>Dictyostelia acquired genes for synthesis and detection of signals that induce cell-type specialization by lateral gene transfer from prokaryotes.</title>
        <authorList>
            <person name="Gloeckner G."/>
            <person name="Schaap P."/>
        </authorList>
    </citation>
    <scope>NUCLEOTIDE SEQUENCE [LARGE SCALE GENOMIC DNA]</scope>
    <source>
        <strain evidence="1 2">TK</strain>
    </source>
</reference>
<protein>
    <submittedName>
        <fullName evidence="1">Uncharacterized protein</fullName>
    </submittedName>
</protein>
<accession>A0A151Z4Q5</accession>
<gene>
    <name evidence="1" type="ORF">DLAC_10519</name>
</gene>
<dbReference type="SUPFAM" id="SSF52047">
    <property type="entry name" value="RNI-like"/>
    <property type="match status" value="1"/>
</dbReference>
<dbReference type="InParanoid" id="A0A151Z4Q5"/>
<dbReference type="Proteomes" id="UP000076078">
    <property type="component" value="Unassembled WGS sequence"/>
</dbReference>
<proteinExistence type="predicted"/>
<dbReference type="AlphaFoldDB" id="A0A151Z4Q5"/>
<name>A0A151Z4Q5_TIELA</name>
<sequence length="555" mass="65514">MISKILKKKIIQLVIDSFKDEKSISFYQYLIGTFSLVSKEFYQLLEQIEFNEILFDYTAEKQLEYIKYLINRGLRVNFLPSIIVLRQSVKTILPIIPKLIEIFEIQYYNTHKTRKEIIVGYDINKDNDYLYEWVVALLSNFYRDLEISVSSLSALDNYKNLNLELESSKRISKLCFCPTPHPTIDQVFKYMENYQLEKLSLQNDNTTQYFLLKPLSPPLKYLKNLTIKTNQLSYNEYDSLLKYNQQLKTWSITVKKFYAVPRESVQSVLIDSLIHHPTLQKVSIRIPFNDSFEQLVKYLNTNSKVQSFKYPMVRFNIPLKKNTNDNDKYTIYNNTLEFIEGFAMFDALKWWGNKSNLQKLSCDTTQSVDLKNHLNLTDLDIYFEGNSQNIYDNISRLNLVQKLHLHSPEVYLTPILNNMIYLKELVIISKSSITIDNIHSIVASNHQSLTKLTLHIENIYVEKITTSLCSNSTILHLTINTNEKSPFEQFIRLLYNKPNLKYLEFNKLVKDNTPESSKIYSEMSKYYKNNVNALLPSNWKYYFTDSWLVYKNLNK</sequence>
<organism evidence="1 2">
    <name type="scientific">Tieghemostelium lacteum</name>
    <name type="common">Slime mold</name>
    <name type="synonym">Dictyostelium lacteum</name>
    <dbReference type="NCBI Taxonomy" id="361077"/>
    <lineage>
        <taxon>Eukaryota</taxon>
        <taxon>Amoebozoa</taxon>
        <taxon>Evosea</taxon>
        <taxon>Eumycetozoa</taxon>
        <taxon>Dictyostelia</taxon>
        <taxon>Dictyosteliales</taxon>
        <taxon>Raperosteliaceae</taxon>
        <taxon>Tieghemostelium</taxon>
    </lineage>
</organism>
<keyword evidence="2" id="KW-1185">Reference proteome</keyword>
<comment type="caution">
    <text evidence="1">The sequence shown here is derived from an EMBL/GenBank/DDBJ whole genome shotgun (WGS) entry which is preliminary data.</text>
</comment>